<reference evidence="2" key="2">
    <citation type="submission" date="2015-01" db="EMBL/GenBank/DDBJ databases">
        <title>Evolutionary Origins and Diversification of the Mycorrhizal Mutualists.</title>
        <authorList>
            <consortium name="DOE Joint Genome Institute"/>
            <consortium name="Mycorrhizal Genomics Consortium"/>
            <person name="Kohler A."/>
            <person name="Kuo A."/>
            <person name="Nagy L.G."/>
            <person name="Floudas D."/>
            <person name="Copeland A."/>
            <person name="Barry K.W."/>
            <person name="Cichocki N."/>
            <person name="Veneault-Fourrey C."/>
            <person name="LaButti K."/>
            <person name="Lindquist E.A."/>
            <person name="Lipzen A."/>
            <person name="Lundell T."/>
            <person name="Morin E."/>
            <person name="Murat C."/>
            <person name="Riley R."/>
            <person name="Ohm R."/>
            <person name="Sun H."/>
            <person name="Tunlid A."/>
            <person name="Henrissat B."/>
            <person name="Grigoriev I.V."/>
            <person name="Hibbett D.S."/>
            <person name="Martin F."/>
        </authorList>
    </citation>
    <scope>NUCLEOTIDE SEQUENCE [LARGE SCALE GENOMIC DNA]</scope>
    <source>
        <strain evidence="2">MAFF 305830</strain>
    </source>
</reference>
<evidence type="ECO:0000313" key="1">
    <source>
        <dbReference type="EMBL" id="KIM30127.1"/>
    </source>
</evidence>
<dbReference type="HOGENOM" id="CLU_589455_0_0_1"/>
<reference evidence="1 2" key="1">
    <citation type="submission" date="2014-04" db="EMBL/GenBank/DDBJ databases">
        <authorList>
            <consortium name="DOE Joint Genome Institute"/>
            <person name="Kuo A."/>
            <person name="Zuccaro A."/>
            <person name="Kohler A."/>
            <person name="Nagy L.G."/>
            <person name="Floudas D."/>
            <person name="Copeland A."/>
            <person name="Barry K.W."/>
            <person name="Cichocki N."/>
            <person name="Veneault-Fourrey C."/>
            <person name="LaButti K."/>
            <person name="Lindquist E.A."/>
            <person name="Lipzen A."/>
            <person name="Lundell T."/>
            <person name="Morin E."/>
            <person name="Murat C."/>
            <person name="Sun H."/>
            <person name="Tunlid A."/>
            <person name="Henrissat B."/>
            <person name="Grigoriev I.V."/>
            <person name="Hibbett D.S."/>
            <person name="Martin F."/>
            <person name="Nordberg H.P."/>
            <person name="Cantor M.N."/>
            <person name="Hua S.X."/>
        </authorList>
    </citation>
    <scope>NUCLEOTIDE SEQUENCE [LARGE SCALE GENOMIC DNA]</scope>
    <source>
        <strain evidence="1 2">MAFF 305830</strain>
    </source>
</reference>
<dbReference type="AlphaFoldDB" id="A0A0C2XMF4"/>
<name>A0A0C2XMF4_SERVB</name>
<gene>
    <name evidence="1" type="ORF">M408DRAFT_304142</name>
</gene>
<dbReference type="Proteomes" id="UP000054097">
    <property type="component" value="Unassembled WGS sequence"/>
</dbReference>
<evidence type="ECO:0000313" key="2">
    <source>
        <dbReference type="Proteomes" id="UP000054097"/>
    </source>
</evidence>
<sequence>MGWGHFIYIEAGGKPVAILHWRHLAGRGAVQVAAQVYKITQDPFKALLMEADITAYLRMIKGRSYDDSLEMFMPQCPALALFLLQETFDPEDEYGRPHGHIMTYIWSSYELPDDGHGYGYFDFTDIKNIRYALVDLKGYSEAENFEDFFDESDKRRDPEYHVDRQHPDLIAACQLLKNVPSVYRKAYAVKVENSIKPLVTITARTAIHFILANPSSGGELVDGLLASPHLENLLSADGLLREELISLMKESSGPLPRCLLPLVGLFAKVPKSLPGHVDLRPFLLTAHHLQHLHPYIEGCEILVLGPLIGGSDFAALFRLINKLPKLKHVLAFGIHLGPRELELLIDSCKGRVQIHSKCGYYWKLVELKYWEEPFTGCPCGVQKLPDFGLLKGKYVRIVGKRLQRTPGQRRRSREYHLQSVVSGILSESWIAPTRFGDRRLHSLIKEYNLALNITFPGKKSKFFR</sequence>
<protein>
    <submittedName>
        <fullName evidence="1">Uncharacterized protein</fullName>
    </submittedName>
</protein>
<keyword evidence="2" id="KW-1185">Reference proteome</keyword>
<organism evidence="1 2">
    <name type="scientific">Serendipita vermifera MAFF 305830</name>
    <dbReference type="NCBI Taxonomy" id="933852"/>
    <lineage>
        <taxon>Eukaryota</taxon>
        <taxon>Fungi</taxon>
        <taxon>Dikarya</taxon>
        <taxon>Basidiomycota</taxon>
        <taxon>Agaricomycotina</taxon>
        <taxon>Agaricomycetes</taxon>
        <taxon>Sebacinales</taxon>
        <taxon>Serendipitaceae</taxon>
        <taxon>Serendipita</taxon>
    </lineage>
</organism>
<proteinExistence type="predicted"/>
<accession>A0A0C2XMF4</accession>
<dbReference type="EMBL" id="KN824286">
    <property type="protein sequence ID" value="KIM30127.1"/>
    <property type="molecule type" value="Genomic_DNA"/>
</dbReference>